<evidence type="ECO:0000256" key="2">
    <source>
        <dbReference type="PIRNR" id="PIRNR000124"/>
    </source>
</evidence>
<feature type="domain" description="UDP-glucose/GDP-mannose dehydrogenase N-terminal" evidence="4">
    <location>
        <begin position="3"/>
        <end position="180"/>
    </location>
</feature>
<dbReference type="PANTHER" id="PTHR43750">
    <property type="entry name" value="UDP-GLUCOSE 6-DEHYDROGENASE TUAD"/>
    <property type="match status" value="1"/>
</dbReference>
<protein>
    <submittedName>
        <fullName evidence="5">NAD-binding, UDP-glucose/GDP-mannose dehydrogenase family protein</fullName>
    </submittedName>
</protein>
<dbReference type="InterPro" id="IPR014026">
    <property type="entry name" value="UDP-Glc/GDP-Man_DH_dimer"/>
</dbReference>
<evidence type="ECO:0000313" key="6">
    <source>
        <dbReference type="Proteomes" id="UP000033901"/>
    </source>
</evidence>
<dbReference type="EMBL" id="LCIZ01000004">
    <property type="protein sequence ID" value="KKT67713.1"/>
    <property type="molecule type" value="Genomic_DNA"/>
</dbReference>
<dbReference type="GO" id="GO:0016616">
    <property type="term" value="F:oxidoreductase activity, acting on the CH-OH group of donors, NAD or NADP as acceptor"/>
    <property type="evidence" value="ECO:0007669"/>
    <property type="project" value="InterPro"/>
</dbReference>
<reference evidence="5 6" key="1">
    <citation type="journal article" date="2015" name="Nature">
        <title>rRNA introns, odd ribosomes, and small enigmatic genomes across a large radiation of phyla.</title>
        <authorList>
            <person name="Brown C.T."/>
            <person name="Hug L.A."/>
            <person name="Thomas B.C."/>
            <person name="Sharon I."/>
            <person name="Castelle C.J."/>
            <person name="Singh A."/>
            <person name="Wilkins M.J."/>
            <person name="Williams K.H."/>
            <person name="Banfield J.F."/>
        </authorList>
    </citation>
    <scope>NUCLEOTIDE SEQUENCE [LARGE SCALE GENOMIC DNA]</scope>
</reference>
<dbReference type="InterPro" id="IPR017476">
    <property type="entry name" value="UDP-Glc/GDP-Man"/>
</dbReference>
<organism evidence="5 6">
    <name type="scientific">Candidatus Curtissbacteria bacterium GW2011_GWC1_44_33</name>
    <dbReference type="NCBI Taxonomy" id="1618413"/>
    <lineage>
        <taxon>Bacteria</taxon>
        <taxon>Candidatus Curtissiibacteriota</taxon>
    </lineage>
</organism>
<dbReference type="PIRSF" id="PIRSF500136">
    <property type="entry name" value="UDP_ManNAc_DH"/>
    <property type="match status" value="1"/>
</dbReference>
<proteinExistence type="inferred from homology"/>
<sequence>MKTIGFIGLGKLGLPVALAIEAKGFKVVGYDINPKIKDYLRLKKVPFVEEGITPLLARTKLQILPSIEEVVRKSDLVFCTIQTPHARKFEGDRRLPKKRADFDYSYLIRGIKSVVATNCKVTLVIVSTCLPGTYRTEIAPLLNSRINYIYNPLFIAMGTVIFDFLNPEFVLIGHERKNVSALRDFYFKILGKDKALITDITTAEGIKVFYNTFVTTKTVLGNMYGEFAHKMGMNVDDIYRALAKSTDRLISAKYLKSGVADGGSCHPRDNIALSHLAKKIGMSFNFFDSLMTAREKHMEWLAKLFIKKVKATRLRGVILGKSFKPETNIETGSAAILLSNIVKESKIPFRHYEFDYPRKLPVGVYFIATQHARYKKLPYPAGSVIIDPFRYIDKLPHVRIIGIGKNEKNYGNKK</sequence>
<accession>A0A0G1J8M7</accession>
<dbReference type="Gene3D" id="3.40.50.720">
    <property type="entry name" value="NAD(P)-binding Rossmann-like Domain"/>
    <property type="match status" value="2"/>
</dbReference>
<dbReference type="SUPFAM" id="SSF51735">
    <property type="entry name" value="NAD(P)-binding Rossmann-fold domains"/>
    <property type="match status" value="1"/>
</dbReference>
<dbReference type="Proteomes" id="UP000033901">
    <property type="component" value="Unassembled WGS sequence"/>
</dbReference>
<dbReference type="PIRSF" id="PIRSF000124">
    <property type="entry name" value="UDPglc_GDPman_dh"/>
    <property type="match status" value="1"/>
</dbReference>
<feature type="domain" description="UDP-glucose/GDP-mannose dehydrogenase dimerisation" evidence="3">
    <location>
        <begin position="202"/>
        <end position="291"/>
    </location>
</feature>
<dbReference type="SUPFAM" id="SSF48179">
    <property type="entry name" value="6-phosphogluconate dehydrogenase C-terminal domain-like"/>
    <property type="match status" value="1"/>
</dbReference>
<dbReference type="GO" id="GO:0000271">
    <property type="term" value="P:polysaccharide biosynthetic process"/>
    <property type="evidence" value="ECO:0007669"/>
    <property type="project" value="InterPro"/>
</dbReference>
<dbReference type="PANTHER" id="PTHR43750:SF1">
    <property type="entry name" value="GDP-MANNOSE 6-DEHYDROGENASE"/>
    <property type="match status" value="1"/>
</dbReference>
<evidence type="ECO:0000256" key="1">
    <source>
        <dbReference type="ARBA" id="ARBA00006601"/>
    </source>
</evidence>
<dbReference type="GO" id="GO:0016628">
    <property type="term" value="F:oxidoreductase activity, acting on the CH-CH group of donors, NAD or NADP as acceptor"/>
    <property type="evidence" value="ECO:0007669"/>
    <property type="project" value="InterPro"/>
</dbReference>
<dbReference type="InterPro" id="IPR036291">
    <property type="entry name" value="NAD(P)-bd_dom_sf"/>
</dbReference>
<dbReference type="GO" id="GO:0051287">
    <property type="term" value="F:NAD binding"/>
    <property type="evidence" value="ECO:0007669"/>
    <property type="project" value="InterPro"/>
</dbReference>
<dbReference type="AlphaFoldDB" id="A0A0G1J8M7"/>
<dbReference type="Pfam" id="PF00984">
    <property type="entry name" value="UDPG_MGDP_dh"/>
    <property type="match status" value="1"/>
</dbReference>
<dbReference type="Pfam" id="PF03721">
    <property type="entry name" value="UDPG_MGDP_dh_N"/>
    <property type="match status" value="1"/>
</dbReference>
<name>A0A0G1J8M7_9BACT</name>
<dbReference type="InterPro" id="IPR001732">
    <property type="entry name" value="UDP-Glc/GDP-Man_DH_N"/>
</dbReference>
<comment type="caution">
    <text evidence="5">The sequence shown here is derived from an EMBL/GenBank/DDBJ whole genome shotgun (WGS) entry which is preliminary data.</text>
</comment>
<dbReference type="InterPro" id="IPR028359">
    <property type="entry name" value="UDP_ManNAc/GlcNAc_DH"/>
</dbReference>
<evidence type="ECO:0000313" key="5">
    <source>
        <dbReference type="EMBL" id="KKT67713.1"/>
    </source>
</evidence>
<gene>
    <name evidence="5" type="ORF">UW61_C0004G0004</name>
</gene>
<comment type="similarity">
    <text evidence="1 2">Belongs to the UDP-glucose/GDP-mannose dehydrogenase family.</text>
</comment>
<evidence type="ECO:0000259" key="3">
    <source>
        <dbReference type="Pfam" id="PF00984"/>
    </source>
</evidence>
<evidence type="ECO:0000259" key="4">
    <source>
        <dbReference type="Pfam" id="PF03721"/>
    </source>
</evidence>
<dbReference type="InterPro" id="IPR008927">
    <property type="entry name" value="6-PGluconate_DH-like_C_sf"/>
</dbReference>